<dbReference type="EMBL" id="BKZW01000001">
    <property type="protein sequence ID" value="GER88618.1"/>
    <property type="molecule type" value="Genomic_DNA"/>
</dbReference>
<evidence type="ECO:0000313" key="3">
    <source>
        <dbReference type="Proteomes" id="UP000326912"/>
    </source>
</evidence>
<protein>
    <submittedName>
        <fullName evidence="2">Uncharacterized protein</fullName>
    </submittedName>
</protein>
<proteinExistence type="predicted"/>
<dbReference type="RefSeq" id="WP_151756498.1">
    <property type="nucleotide sequence ID" value="NZ_BKZW01000001.1"/>
</dbReference>
<accession>A0A5J4KGA5</accession>
<reference evidence="2 3" key="1">
    <citation type="submission" date="2019-10" db="EMBL/GenBank/DDBJ databases">
        <title>Dictyobacter vulcani sp. nov., within the class Ktedonobacteria, isolated from soil of volcanic Mt. Zao.</title>
        <authorList>
            <person name="Zheng Y."/>
            <person name="Wang C.M."/>
            <person name="Sakai Y."/>
            <person name="Abe K."/>
            <person name="Yokota A."/>
            <person name="Yabe S."/>
        </authorList>
    </citation>
    <scope>NUCLEOTIDE SEQUENCE [LARGE SCALE GENOMIC DNA]</scope>
    <source>
        <strain evidence="2 3">W12</strain>
    </source>
</reference>
<organism evidence="2 3">
    <name type="scientific">Dictyobacter vulcani</name>
    <dbReference type="NCBI Taxonomy" id="2607529"/>
    <lineage>
        <taxon>Bacteria</taxon>
        <taxon>Bacillati</taxon>
        <taxon>Chloroflexota</taxon>
        <taxon>Ktedonobacteria</taxon>
        <taxon>Ktedonobacterales</taxon>
        <taxon>Dictyobacteraceae</taxon>
        <taxon>Dictyobacter</taxon>
    </lineage>
</organism>
<dbReference type="AlphaFoldDB" id="A0A5J4KGA5"/>
<feature type="signal peptide" evidence="1">
    <location>
        <begin position="1"/>
        <end position="36"/>
    </location>
</feature>
<comment type="caution">
    <text evidence="2">The sequence shown here is derived from an EMBL/GenBank/DDBJ whole genome shotgun (WGS) entry which is preliminary data.</text>
</comment>
<name>A0A5J4KGA5_9CHLR</name>
<gene>
    <name evidence="2" type="ORF">KDW_27800</name>
</gene>
<evidence type="ECO:0000313" key="2">
    <source>
        <dbReference type="EMBL" id="GER88618.1"/>
    </source>
</evidence>
<sequence>MLKMLNVSKHLSKLAIASAMTATLGLALFQAPVAQAATTKCDAKDVKCVIAFGDKEITNRENALNTLNTKISDVLSKKHITDTQATNLTADVKNHLTILTNLKTRLDAETTAKAAREDVKDMYQHRIFAVVVPRDYRILHLDAEIAVRDKLVDVKPNVESLIDKASAAQKAKLNPLFSDYKSDLSSIEGKIDTVQTTLPKLTAEAFNTQRATYTTNKTNVEQTERLIHTNLQKATKDLHQIRQILDIK</sequence>
<evidence type="ECO:0000256" key="1">
    <source>
        <dbReference type="SAM" id="SignalP"/>
    </source>
</evidence>
<keyword evidence="1" id="KW-0732">Signal</keyword>
<feature type="chain" id="PRO_5023933203" evidence="1">
    <location>
        <begin position="37"/>
        <end position="248"/>
    </location>
</feature>
<keyword evidence="3" id="KW-1185">Reference proteome</keyword>
<dbReference type="Proteomes" id="UP000326912">
    <property type="component" value="Unassembled WGS sequence"/>
</dbReference>